<evidence type="ECO:0000256" key="7">
    <source>
        <dbReference type="SAM" id="Phobius"/>
    </source>
</evidence>
<keyword evidence="3 7" id="KW-0812">Transmembrane</keyword>
<proteinExistence type="predicted"/>
<keyword evidence="10" id="KW-1185">Reference proteome</keyword>
<feature type="transmembrane region" description="Helical" evidence="7">
    <location>
        <begin position="32"/>
        <end position="54"/>
    </location>
</feature>
<dbReference type="EMBL" id="JAXOJX010000009">
    <property type="protein sequence ID" value="MDZ5456547.1"/>
    <property type="molecule type" value="Genomic_DNA"/>
</dbReference>
<gene>
    <name evidence="9" type="ORF">SM757_08155</name>
</gene>
<keyword evidence="4 7" id="KW-1133">Transmembrane helix</keyword>
<keyword evidence="2" id="KW-1003">Cell membrane</keyword>
<dbReference type="InterPro" id="IPR050445">
    <property type="entry name" value="Bact_polysacc_biosynth/exp"/>
</dbReference>
<dbReference type="Pfam" id="PF02706">
    <property type="entry name" value="Wzz"/>
    <property type="match status" value="1"/>
</dbReference>
<evidence type="ECO:0000256" key="2">
    <source>
        <dbReference type="ARBA" id="ARBA00022475"/>
    </source>
</evidence>
<evidence type="ECO:0000256" key="4">
    <source>
        <dbReference type="ARBA" id="ARBA00022989"/>
    </source>
</evidence>
<evidence type="ECO:0000313" key="10">
    <source>
        <dbReference type="Proteomes" id="UP001293718"/>
    </source>
</evidence>
<dbReference type="InterPro" id="IPR003856">
    <property type="entry name" value="LPS_length_determ_N"/>
</dbReference>
<sequence length="386" mass="41539">MRADEAAYANEDDEGLGLLDLALPLAQSLKQLVVGPLLAGVLALGAAFLITPMYTAKTVIIPPTQSQGGAAAALSSLGALANLAGASVGSVKNPADQYVGLLQSATVADRIIDRFKLVEVYDVKYREDARKVLSNVVHATVGKKDGLITVEVDDHDAQRAAEIANQLVAELRSLSSGLALSEAQQRRAFFEDQLKQTRDNLIAAQKALETSGFNQGAIKAEPQAAAEGYAALLAEITAGEVRLQALRRSLADNAPEVQQTLARLSALRGQLSRLEASTPRGGDADYVSKYREFKYQETLFDLMAKQFEMARLDESHEGALIQVVDPATPPERKSAPKRAFIAIAATLATLLLMASFLIVRHAWRRSVSDPAKAEKINQLRTALRRS</sequence>
<keyword evidence="5 7" id="KW-0472">Membrane</keyword>
<feature type="coiled-coil region" evidence="6">
    <location>
        <begin position="180"/>
        <end position="207"/>
    </location>
</feature>
<feature type="domain" description="Polysaccharide chain length determinant N-terminal" evidence="8">
    <location>
        <begin position="18"/>
        <end position="113"/>
    </location>
</feature>
<comment type="subcellular location">
    <subcellularLocation>
        <location evidence="1">Cell membrane</location>
        <topology evidence="1">Multi-pass membrane protein</topology>
    </subcellularLocation>
</comment>
<dbReference type="PANTHER" id="PTHR32309">
    <property type="entry name" value="TYROSINE-PROTEIN KINASE"/>
    <property type="match status" value="1"/>
</dbReference>
<dbReference type="Proteomes" id="UP001293718">
    <property type="component" value="Unassembled WGS sequence"/>
</dbReference>
<dbReference type="PANTHER" id="PTHR32309:SF13">
    <property type="entry name" value="FERRIC ENTEROBACTIN TRANSPORT PROTEIN FEPE"/>
    <property type="match status" value="1"/>
</dbReference>
<evidence type="ECO:0000256" key="1">
    <source>
        <dbReference type="ARBA" id="ARBA00004651"/>
    </source>
</evidence>
<reference evidence="9 10" key="1">
    <citation type="submission" date="2023-11" db="EMBL/GenBank/DDBJ databases">
        <title>Draft genome of Azohydromonas lata strain H1 (DSM1123), a polyhydroxyalkanoate producer.</title>
        <authorList>
            <person name="Traversa D."/>
            <person name="D'Addabbo P."/>
            <person name="Pazzani C."/>
            <person name="Manzari C."/>
            <person name="Chiara M."/>
            <person name="Scrascia M."/>
        </authorList>
    </citation>
    <scope>NUCLEOTIDE SEQUENCE [LARGE SCALE GENOMIC DNA]</scope>
    <source>
        <strain evidence="9 10">H1</strain>
    </source>
</reference>
<organism evidence="9 10">
    <name type="scientific">Azohydromonas lata</name>
    <dbReference type="NCBI Taxonomy" id="45677"/>
    <lineage>
        <taxon>Bacteria</taxon>
        <taxon>Pseudomonadati</taxon>
        <taxon>Pseudomonadota</taxon>
        <taxon>Betaproteobacteria</taxon>
        <taxon>Burkholderiales</taxon>
        <taxon>Sphaerotilaceae</taxon>
        <taxon>Azohydromonas</taxon>
    </lineage>
</organism>
<name>A0ABU5IC80_9BURK</name>
<keyword evidence="6" id="KW-0175">Coiled coil</keyword>
<comment type="caution">
    <text evidence="9">The sequence shown here is derived from an EMBL/GenBank/DDBJ whole genome shotgun (WGS) entry which is preliminary data.</text>
</comment>
<evidence type="ECO:0000259" key="8">
    <source>
        <dbReference type="Pfam" id="PF02706"/>
    </source>
</evidence>
<feature type="transmembrane region" description="Helical" evidence="7">
    <location>
        <begin position="339"/>
        <end position="359"/>
    </location>
</feature>
<dbReference type="RefSeq" id="WP_322465074.1">
    <property type="nucleotide sequence ID" value="NZ_JAXOJX010000009.1"/>
</dbReference>
<evidence type="ECO:0000256" key="6">
    <source>
        <dbReference type="SAM" id="Coils"/>
    </source>
</evidence>
<protein>
    <submittedName>
        <fullName evidence="9">Wzz/FepE/Etk N-terminal domain-containing protein</fullName>
    </submittedName>
</protein>
<evidence type="ECO:0000256" key="5">
    <source>
        <dbReference type="ARBA" id="ARBA00023136"/>
    </source>
</evidence>
<evidence type="ECO:0000256" key="3">
    <source>
        <dbReference type="ARBA" id="ARBA00022692"/>
    </source>
</evidence>
<evidence type="ECO:0000313" key="9">
    <source>
        <dbReference type="EMBL" id="MDZ5456547.1"/>
    </source>
</evidence>
<accession>A0ABU5IC80</accession>